<dbReference type="InterPro" id="IPR023606">
    <property type="entry name" value="CoA-Trfase_III_dom_1_sf"/>
</dbReference>
<dbReference type="InterPro" id="IPR050483">
    <property type="entry name" value="CoA-transferase_III_domain"/>
</dbReference>
<dbReference type="InterPro" id="IPR003673">
    <property type="entry name" value="CoA-Trfase_fam_III"/>
</dbReference>
<dbReference type="Gene3D" id="3.30.1540.10">
    <property type="entry name" value="formyl-coa transferase, domain 3"/>
    <property type="match status" value="1"/>
</dbReference>
<dbReference type="InterPro" id="IPR044855">
    <property type="entry name" value="CoA-Trfase_III_dom3_sf"/>
</dbReference>
<reference evidence="2 3" key="1">
    <citation type="submission" date="2017-01" db="EMBL/GenBank/DDBJ databases">
        <title>Planococcus faecalis genome complete sequence.</title>
        <authorList>
            <person name="Lee P.C."/>
        </authorList>
    </citation>
    <scope>NUCLEOTIDE SEQUENCE [LARGE SCALE GENOMIC DNA]</scope>
    <source>
        <strain evidence="2 3">AJ003</strain>
    </source>
</reference>
<keyword evidence="1" id="KW-0808">Transferase</keyword>
<sequence length="388" mass="42686">MLPLEGITVVSLEQAVAAPFATRQLADLGARVIKVERPEVGDFARNYDKTVKGMASHFVWINRSKESLALDLKKKEAKEVLHKLLKDADVFLHNLAPGAVDRLGFSAQDLKETYPQLIICSISGYGTFGPYTNKKAYDLLIQCEAGLVSVTGTEDTPSKAGISIADIAAGMYAYTGILTAIISRYKTGKGAIIEVSMLEALAEWMGYPLYYSAYGDNEPPRTGASHSTIYPYGPFKAGDEKMVFMGIQNEREWVEFCSTVLSNPELASNSLFNSNSERVANKDALKQIIETVFQTMNSAQVIEKLEESRIANARLNTMNELVEHPQLAARNRWREVDSPVGKLKALIPPVTSDEVDTVMNPIPDVGEHTEAILSELGFSKEQINKLTS</sequence>
<keyword evidence="3" id="KW-1185">Reference proteome</keyword>
<dbReference type="PANTHER" id="PTHR48207:SF3">
    <property type="entry name" value="SUCCINATE--HYDROXYMETHYLGLUTARATE COA-TRANSFERASE"/>
    <property type="match status" value="1"/>
</dbReference>
<dbReference type="Proteomes" id="UP000189661">
    <property type="component" value="Chromosome"/>
</dbReference>
<organism evidence="2 3">
    <name type="scientific">Planococcus faecalis</name>
    <dbReference type="NCBI Taxonomy" id="1598147"/>
    <lineage>
        <taxon>Bacteria</taxon>
        <taxon>Bacillati</taxon>
        <taxon>Bacillota</taxon>
        <taxon>Bacilli</taxon>
        <taxon>Bacillales</taxon>
        <taxon>Caryophanaceae</taxon>
        <taxon>Planococcus</taxon>
    </lineage>
</organism>
<evidence type="ECO:0000313" key="2">
    <source>
        <dbReference type="EMBL" id="AQU80495.1"/>
    </source>
</evidence>
<dbReference type="PANTHER" id="PTHR48207">
    <property type="entry name" value="SUCCINATE--HYDROXYMETHYLGLUTARATE COA-TRANSFERASE"/>
    <property type="match status" value="1"/>
</dbReference>
<gene>
    <name evidence="2" type="ORF">AJGP001_14920</name>
</gene>
<dbReference type="SUPFAM" id="SSF89796">
    <property type="entry name" value="CoA-transferase family III (CaiB/BaiF)"/>
    <property type="match status" value="1"/>
</dbReference>
<evidence type="ECO:0000313" key="3">
    <source>
        <dbReference type="Proteomes" id="UP000189661"/>
    </source>
</evidence>
<accession>A0ABM6IV78</accession>
<dbReference type="Gene3D" id="3.40.50.10540">
    <property type="entry name" value="Crotonobetainyl-coa:carnitine coa-transferase, domain 1"/>
    <property type="match status" value="1"/>
</dbReference>
<dbReference type="RefSeq" id="WP_071154143.1">
    <property type="nucleotide sequence ID" value="NZ_CP019401.1"/>
</dbReference>
<proteinExistence type="predicted"/>
<dbReference type="Pfam" id="PF02515">
    <property type="entry name" value="CoA_transf_3"/>
    <property type="match status" value="1"/>
</dbReference>
<dbReference type="EMBL" id="CP019401">
    <property type="protein sequence ID" value="AQU80495.1"/>
    <property type="molecule type" value="Genomic_DNA"/>
</dbReference>
<protein>
    <submittedName>
        <fullName evidence="2">Carnitine dehydratase</fullName>
    </submittedName>
</protein>
<name>A0ABM6IV78_9BACL</name>
<evidence type="ECO:0000256" key="1">
    <source>
        <dbReference type="ARBA" id="ARBA00022679"/>
    </source>
</evidence>